<gene>
    <name evidence="1" type="ORF">NYP16_13400</name>
</gene>
<dbReference type="AlphaFoldDB" id="A0A9X3U1X9"/>
<sequence>MSAARAVMAAVHGALQAAGLLIYDHVPEAAGLPYVTFGPLMERPWEGQGLAGCDLRLTLDFWSDATGRHDVLGAMELARGALFSGALTAAGYRLVLVAEELSQVLRETETRIFHGVMRLRLLMHDSSI</sequence>
<dbReference type="Proteomes" id="UP001141619">
    <property type="component" value="Unassembled WGS sequence"/>
</dbReference>
<dbReference type="Gene3D" id="3.30.2000.30">
    <property type="match status" value="1"/>
</dbReference>
<dbReference type="RefSeq" id="WP_274944655.1">
    <property type="nucleotide sequence ID" value="NZ_JANWOI010000004.1"/>
</dbReference>
<dbReference type="Pfam" id="PF11367">
    <property type="entry name" value="Tail_completion_gp17"/>
    <property type="match status" value="1"/>
</dbReference>
<reference evidence="1" key="1">
    <citation type="submission" date="2022-08" db="EMBL/GenBank/DDBJ databases">
        <authorList>
            <person name="Vandamme P."/>
            <person name="Hettiarachchi A."/>
            <person name="Peeters C."/>
            <person name="Cnockaert M."/>
            <person name="Carlier A."/>
        </authorList>
    </citation>
    <scope>NUCLEOTIDE SEQUENCE</scope>
    <source>
        <strain evidence="1">LMG 31809</strain>
    </source>
</reference>
<dbReference type="InterPro" id="IPR053745">
    <property type="entry name" value="Viral_Tail_Comp_sf"/>
</dbReference>
<dbReference type="EMBL" id="JANWOI010000004">
    <property type="protein sequence ID" value="MDA5194949.1"/>
    <property type="molecule type" value="Genomic_DNA"/>
</dbReference>
<evidence type="ECO:0000313" key="1">
    <source>
        <dbReference type="EMBL" id="MDA5194949.1"/>
    </source>
</evidence>
<proteinExistence type="predicted"/>
<evidence type="ECO:0000313" key="2">
    <source>
        <dbReference type="Proteomes" id="UP001141619"/>
    </source>
</evidence>
<protein>
    <submittedName>
        <fullName evidence="1">DUF3168 domain-containing protein</fullName>
    </submittedName>
</protein>
<dbReference type="InterPro" id="IPR021508">
    <property type="entry name" value="Gp17-like"/>
</dbReference>
<accession>A0A9X3U1X9</accession>
<name>A0A9X3U1X9_9PROT</name>
<reference evidence="1" key="2">
    <citation type="journal article" date="2023" name="Syst. Appl. Microbiol.">
        <title>Govania unica gen. nov., sp. nov., a rare biosphere bacterium that represents a novel family in the class Alphaproteobacteria.</title>
        <authorList>
            <person name="Vandamme P."/>
            <person name="Peeters C."/>
            <person name="Hettiarachchi A."/>
            <person name="Cnockaert M."/>
            <person name="Carlier A."/>
        </authorList>
    </citation>
    <scope>NUCLEOTIDE SEQUENCE</scope>
    <source>
        <strain evidence="1">LMG 31809</strain>
    </source>
</reference>
<comment type="caution">
    <text evidence="1">The sequence shown here is derived from an EMBL/GenBank/DDBJ whole genome shotgun (WGS) entry which is preliminary data.</text>
</comment>
<keyword evidence="2" id="KW-1185">Reference proteome</keyword>
<organism evidence="1 2">
    <name type="scientific">Govanella unica</name>
    <dbReference type="NCBI Taxonomy" id="2975056"/>
    <lineage>
        <taxon>Bacteria</taxon>
        <taxon>Pseudomonadati</taxon>
        <taxon>Pseudomonadota</taxon>
        <taxon>Alphaproteobacteria</taxon>
        <taxon>Emcibacterales</taxon>
        <taxon>Govanellaceae</taxon>
        <taxon>Govanella</taxon>
    </lineage>
</organism>